<dbReference type="AlphaFoldDB" id="A0AAD3CLN4"/>
<organism evidence="6 7">
    <name type="scientific">Chaetoceros tenuissimus</name>
    <dbReference type="NCBI Taxonomy" id="426638"/>
    <lineage>
        <taxon>Eukaryota</taxon>
        <taxon>Sar</taxon>
        <taxon>Stramenopiles</taxon>
        <taxon>Ochrophyta</taxon>
        <taxon>Bacillariophyta</taxon>
        <taxon>Coscinodiscophyceae</taxon>
        <taxon>Chaetocerotophycidae</taxon>
        <taxon>Chaetocerotales</taxon>
        <taxon>Chaetocerotaceae</taxon>
        <taxon>Chaetoceros</taxon>
    </lineage>
</organism>
<evidence type="ECO:0000256" key="4">
    <source>
        <dbReference type="SAM" id="MobiDB-lite"/>
    </source>
</evidence>
<evidence type="ECO:0000256" key="3">
    <source>
        <dbReference type="SAM" id="Coils"/>
    </source>
</evidence>
<dbReference type="NCBIfam" id="TIGR00714">
    <property type="entry name" value="hscB"/>
    <property type="match status" value="1"/>
</dbReference>
<dbReference type="GO" id="GO:0044571">
    <property type="term" value="P:[2Fe-2S] cluster assembly"/>
    <property type="evidence" value="ECO:0007669"/>
    <property type="project" value="InterPro"/>
</dbReference>
<reference evidence="6 7" key="1">
    <citation type="journal article" date="2021" name="Sci. Rep.">
        <title>The genome of the diatom Chaetoceros tenuissimus carries an ancient integrated fragment of an extant virus.</title>
        <authorList>
            <person name="Hongo Y."/>
            <person name="Kimura K."/>
            <person name="Takaki Y."/>
            <person name="Yoshida Y."/>
            <person name="Baba S."/>
            <person name="Kobayashi G."/>
            <person name="Nagasaki K."/>
            <person name="Hano T."/>
            <person name="Tomaru Y."/>
        </authorList>
    </citation>
    <scope>NUCLEOTIDE SEQUENCE [LARGE SCALE GENOMIC DNA]</scope>
    <source>
        <strain evidence="6 7">NIES-3715</strain>
    </source>
</reference>
<evidence type="ECO:0000256" key="1">
    <source>
        <dbReference type="ARBA" id="ARBA00010476"/>
    </source>
</evidence>
<dbReference type="PANTHER" id="PTHR14021">
    <property type="entry name" value="IRON-SULFUR CLUSTER CO-CHAPERONE PROTEIN HSCB"/>
    <property type="match status" value="1"/>
</dbReference>
<dbReference type="SUPFAM" id="SSF46565">
    <property type="entry name" value="Chaperone J-domain"/>
    <property type="match status" value="1"/>
</dbReference>
<dbReference type="Pfam" id="PF07743">
    <property type="entry name" value="HSCB_C"/>
    <property type="match status" value="1"/>
</dbReference>
<dbReference type="InterPro" id="IPR004640">
    <property type="entry name" value="HscB"/>
</dbReference>
<dbReference type="PANTHER" id="PTHR14021:SF15">
    <property type="entry name" value="IRON-SULFUR CLUSTER CO-CHAPERONE PROTEIN HSCB"/>
    <property type="match status" value="1"/>
</dbReference>
<proteinExistence type="inferred from homology"/>
<keyword evidence="2" id="KW-0143">Chaperone</keyword>
<dbReference type="InterPro" id="IPR009073">
    <property type="entry name" value="HscB_oligo_C"/>
</dbReference>
<feature type="compositionally biased region" description="Basic and acidic residues" evidence="4">
    <location>
        <begin position="1"/>
        <end position="22"/>
    </location>
</feature>
<evidence type="ECO:0000256" key="2">
    <source>
        <dbReference type="ARBA" id="ARBA00023186"/>
    </source>
</evidence>
<keyword evidence="3" id="KW-0175">Coiled coil</keyword>
<gene>
    <name evidence="6" type="ORF">CTEN210_03425</name>
</gene>
<dbReference type="SUPFAM" id="SSF47144">
    <property type="entry name" value="HSC20 (HSCB), C-terminal oligomerisation domain"/>
    <property type="match status" value="1"/>
</dbReference>
<dbReference type="InterPro" id="IPR036386">
    <property type="entry name" value="HscB_C_sf"/>
</dbReference>
<dbReference type="GO" id="GO:0051087">
    <property type="term" value="F:protein-folding chaperone binding"/>
    <property type="evidence" value="ECO:0007669"/>
    <property type="project" value="InterPro"/>
</dbReference>
<comment type="similarity">
    <text evidence="1">Belongs to the HscB family.</text>
</comment>
<dbReference type="GO" id="GO:0001671">
    <property type="term" value="F:ATPase activator activity"/>
    <property type="evidence" value="ECO:0007669"/>
    <property type="project" value="InterPro"/>
</dbReference>
<dbReference type="Proteomes" id="UP001054902">
    <property type="component" value="Unassembled WGS sequence"/>
</dbReference>
<feature type="region of interest" description="Disordered" evidence="4">
    <location>
        <begin position="1"/>
        <end position="23"/>
    </location>
</feature>
<dbReference type="InterPro" id="IPR036869">
    <property type="entry name" value="J_dom_sf"/>
</dbReference>
<dbReference type="Gene3D" id="1.20.1280.20">
    <property type="entry name" value="HscB, C-terminal domain"/>
    <property type="match status" value="1"/>
</dbReference>
<evidence type="ECO:0000313" key="7">
    <source>
        <dbReference type="Proteomes" id="UP001054902"/>
    </source>
</evidence>
<comment type="caution">
    <text evidence="6">The sequence shown here is derived from an EMBL/GenBank/DDBJ whole genome shotgun (WGS) entry which is preliminary data.</text>
</comment>
<dbReference type="GO" id="GO:0005739">
    <property type="term" value="C:mitochondrion"/>
    <property type="evidence" value="ECO:0007669"/>
    <property type="project" value="TreeGrafter"/>
</dbReference>
<feature type="domain" description="Co-chaperone HscB C-terminal oligomerisation" evidence="5">
    <location>
        <begin position="66"/>
        <end position="141"/>
    </location>
</feature>
<sequence>MKLFHPDKHTLKSEPERQEVAEKSTNVVRAYEVLKDDYQRALHLLELNGEALEEEGVSVSGNIVGMDILMLVMEVREEVDAILEKNERSDEEKQKLQLILDENNQRTNDTITALMDAFENKDLAQAKRLVATLQYWNKINGTIIDKI</sequence>
<name>A0AAD3CLN4_9STRA</name>
<dbReference type="EMBL" id="BLLK01000022">
    <property type="protein sequence ID" value="GFH46950.1"/>
    <property type="molecule type" value="Genomic_DNA"/>
</dbReference>
<dbReference type="GO" id="GO:0051259">
    <property type="term" value="P:protein complex oligomerization"/>
    <property type="evidence" value="ECO:0007669"/>
    <property type="project" value="InterPro"/>
</dbReference>
<evidence type="ECO:0000259" key="5">
    <source>
        <dbReference type="Pfam" id="PF07743"/>
    </source>
</evidence>
<evidence type="ECO:0000313" key="6">
    <source>
        <dbReference type="EMBL" id="GFH46950.1"/>
    </source>
</evidence>
<feature type="coiled-coil region" evidence="3">
    <location>
        <begin position="35"/>
        <end position="106"/>
    </location>
</feature>
<accession>A0AAD3CLN4</accession>
<keyword evidence="7" id="KW-1185">Reference proteome</keyword>
<protein>
    <recommendedName>
        <fullName evidence="5">Co-chaperone HscB C-terminal oligomerisation domain-containing protein</fullName>
    </recommendedName>
</protein>
<dbReference type="Gene3D" id="1.10.287.110">
    <property type="entry name" value="DnaJ domain"/>
    <property type="match status" value="1"/>
</dbReference>